<evidence type="ECO:0000313" key="3">
    <source>
        <dbReference type="Proteomes" id="UP000533598"/>
    </source>
</evidence>
<proteinExistence type="predicted"/>
<dbReference type="AlphaFoldDB" id="A0A7W7FS06"/>
<comment type="caution">
    <text evidence="2">The sequence shown here is derived from an EMBL/GenBank/DDBJ whole genome shotgun (WGS) entry which is preliminary data.</text>
</comment>
<protein>
    <submittedName>
        <fullName evidence="2">Membrane-bound metal-dependent hydrolase YbcI (DUF457 family)</fullName>
    </submittedName>
</protein>
<dbReference type="EMBL" id="JACHMH010000001">
    <property type="protein sequence ID" value="MBB4675652.1"/>
    <property type="molecule type" value="Genomic_DNA"/>
</dbReference>
<keyword evidence="1" id="KW-0812">Transmembrane</keyword>
<feature type="transmembrane region" description="Helical" evidence="1">
    <location>
        <begin position="98"/>
        <end position="117"/>
    </location>
</feature>
<keyword evidence="1" id="KW-0472">Membrane</keyword>
<dbReference type="RefSeq" id="WP_185001596.1">
    <property type="nucleotide sequence ID" value="NZ_BAAAUI010000031.1"/>
</dbReference>
<keyword evidence="2" id="KW-0378">Hydrolase</keyword>
<keyword evidence="3" id="KW-1185">Reference proteome</keyword>
<dbReference type="InterPro" id="IPR007404">
    <property type="entry name" value="YdjM-like"/>
</dbReference>
<feature type="transmembrane region" description="Helical" evidence="1">
    <location>
        <begin position="123"/>
        <end position="141"/>
    </location>
</feature>
<dbReference type="Proteomes" id="UP000533598">
    <property type="component" value="Unassembled WGS sequence"/>
</dbReference>
<dbReference type="PANTHER" id="PTHR35531">
    <property type="entry name" value="INNER MEMBRANE PROTEIN YBCI-RELATED"/>
    <property type="match status" value="1"/>
</dbReference>
<reference evidence="2 3" key="1">
    <citation type="submission" date="2020-08" db="EMBL/GenBank/DDBJ databases">
        <title>Sequencing the genomes of 1000 actinobacteria strains.</title>
        <authorList>
            <person name="Klenk H.-P."/>
        </authorList>
    </citation>
    <scope>NUCLEOTIDE SEQUENCE [LARGE SCALE GENOMIC DNA]</scope>
    <source>
        <strain evidence="2 3">DSM 44230</strain>
    </source>
</reference>
<feature type="transmembrane region" description="Helical" evidence="1">
    <location>
        <begin position="230"/>
        <end position="251"/>
    </location>
</feature>
<accession>A0A7W7FS06</accession>
<dbReference type="GO" id="GO:0016787">
    <property type="term" value="F:hydrolase activity"/>
    <property type="evidence" value="ECO:0007669"/>
    <property type="project" value="UniProtKB-KW"/>
</dbReference>
<dbReference type="PANTHER" id="PTHR35531:SF1">
    <property type="entry name" value="INNER MEMBRANE PROTEIN YBCI-RELATED"/>
    <property type="match status" value="1"/>
</dbReference>
<dbReference type="Pfam" id="PF04307">
    <property type="entry name" value="YdjM"/>
    <property type="match status" value="2"/>
</dbReference>
<organism evidence="2 3">
    <name type="scientific">Crossiella cryophila</name>
    <dbReference type="NCBI Taxonomy" id="43355"/>
    <lineage>
        <taxon>Bacteria</taxon>
        <taxon>Bacillati</taxon>
        <taxon>Actinomycetota</taxon>
        <taxon>Actinomycetes</taxon>
        <taxon>Pseudonocardiales</taxon>
        <taxon>Pseudonocardiaceae</taxon>
        <taxon>Crossiella</taxon>
    </lineage>
</organism>
<gene>
    <name evidence="2" type="ORF">HNR67_001770</name>
</gene>
<sequence length="278" mass="29216">MSTGPTHAISGTAAWGAVVVGFGAYDLGHFTPQTVVVGAIMASGAALLPDLDHPGSTVSRTFGPISKAASKAINTVSHAVYRGTRTKRDSNRDGGHRGLTHTVVFALLAGIGTTAVVQATNRWALPILLFFFCGLAVRGLMHKWCPKRDAWAISGTSALLTILCWSWAQNGPEQAPALGIAVITGCVAHYLGDAITEQGCPMLWPVPIMGRLWFPVAPPKLLRMKTGGKVELSLILPVLTFAAVWLSAAALQRAGAVPWLEWDLLPGGWSSLPPVAAG</sequence>
<name>A0A7W7FS06_9PSEU</name>
<keyword evidence="1" id="KW-1133">Transmembrane helix</keyword>
<evidence type="ECO:0000313" key="2">
    <source>
        <dbReference type="EMBL" id="MBB4675652.1"/>
    </source>
</evidence>
<evidence type="ECO:0000256" key="1">
    <source>
        <dbReference type="SAM" id="Phobius"/>
    </source>
</evidence>